<proteinExistence type="predicted"/>
<dbReference type="Pfam" id="PF24494">
    <property type="entry name" value="DUF7587"/>
    <property type="match status" value="1"/>
</dbReference>
<dbReference type="PANTHER" id="PTHR40781">
    <property type="match status" value="1"/>
</dbReference>
<evidence type="ECO:0000259" key="1">
    <source>
        <dbReference type="Pfam" id="PF24494"/>
    </source>
</evidence>
<dbReference type="InterPro" id="IPR056009">
    <property type="entry name" value="DUF7587"/>
</dbReference>
<dbReference type="Proteomes" id="UP000024837">
    <property type="component" value="Unassembled WGS sequence"/>
</dbReference>
<dbReference type="AlphaFoldDB" id="W7HNN6"/>
<keyword evidence="3" id="KW-1185">Reference proteome</keyword>
<organism evidence="2 3">
    <name type="scientific">Drechslerella stenobrocha 248</name>
    <dbReference type="NCBI Taxonomy" id="1043628"/>
    <lineage>
        <taxon>Eukaryota</taxon>
        <taxon>Fungi</taxon>
        <taxon>Dikarya</taxon>
        <taxon>Ascomycota</taxon>
        <taxon>Pezizomycotina</taxon>
        <taxon>Orbiliomycetes</taxon>
        <taxon>Orbiliales</taxon>
        <taxon>Orbiliaceae</taxon>
        <taxon>Drechslerella</taxon>
    </lineage>
</organism>
<dbReference type="OrthoDB" id="88561at2759"/>
<feature type="domain" description="DUF7587" evidence="1">
    <location>
        <begin position="6"/>
        <end position="150"/>
    </location>
</feature>
<name>W7HNN6_9PEZI</name>
<protein>
    <recommendedName>
        <fullName evidence="1">DUF7587 domain-containing protein</fullName>
    </recommendedName>
</protein>
<evidence type="ECO:0000313" key="3">
    <source>
        <dbReference type="Proteomes" id="UP000024837"/>
    </source>
</evidence>
<sequence length="162" mass="18433">MATGDFPPYLYRVNLHGVSHTAWDELTGFQCSADGYVDIYDNNNLFNALKNHLNWNSGSPSHLISTFSDKLHAENWAWKQICNGRAETAQLMTIDPHRIVNRFGRPIPILDVLSFVQKRPKILPDFIDETSVEGEYVVFYKIPRDAVIRVQNVSVVNLLSEG</sequence>
<dbReference type="PANTHER" id="PTHR40781:SF1">
    <property type="match status" value="1"/>
</dbReference>
<dbReference type="HOGENOM" id="CLU_1618976_0_0_1"/>
<dbReference type="EMBL" id="KI966435">
    <property type="protein sequence ID" value="EWC44759.1"/>
    <property type="molecule type" value="Genomic_DNA"/>
</dbReference>
<evidence type="ECO:0000313" key="2">
    <source>
        <dbReference type="EMBL" id="EWC44759.1"/>
    </source>
</evidence>
<gene>
    <name evidence="2" type="ORF">DRE_06537</name>
</gene>
<accession>W7HNN6</accession>
<reference evidence="2 3" key="1">
    <citation type="submission" date="2013-05" db="EMBL/GenBank/DDBJ databases">
        <title>Drechslerella stenobrocha genome reveals carnivorous origination and mechanical trapping mechanism of predatory fungi.</title>
        <authorList>
            <person name="Liu X."/>
            <person name="Zhang W."/>
            <person name="Liu K."/>
        </authorList>
    </citation>
    <scope>NUCLEOTIDE SEQUENCE [LARGE SCALE GENOMIC DNA]</scope>
    <source>
        <strain evidence="2 3">248</strain>
    </source>
</reference>